<dbReference type="VEuPathDB" id="TriTrypDB:BCY84_11893"/>
<feature type="compositionally biased region" description="Basic and acidic residues" evidence="1">
    <location>
        <begin position="398"/>
        <end position="408"/>
    </location>
</feature>
<dbReference type="AlphaFoldDB" id="A0A7J6XPE3"/>
<feature type="compositionally biased region" description="Polar residues" evidence="1">
    <location>
        <begin position="364"/>
        <end position="397"/>
    </location>
</feature>
<comment type="caution">
    <text evidence="3">The sequence shown here is derived from an EMBL/GenBank/DDBJ whole genome shotgun (WGS) entry which is preliminary data.</text>
</comment>
<evidence type="ECO:0000256" key="1">
    <source>
        <dbReference type="SAM" id="MobiDB-lite"/>
    </source>
</evidence>
<keyword evidence="2" id="KW-0472">Membrane</keyword>
<dbReference type="Pfam" id="PF12517">
    <property type="entry name" value="DUF3720"/>
    <property type="match status" value="1"/>
</dbReference>
<evidence type="ECO:0000256" key="2">
    <source>
        <dbReference type="SAM" id="Phobius"/>
    </source>
</evidence>
<feature type="compositionally biased region" description="Basic and acidic residues" evidence="1">
    <location>
        <begin position="239"/>
        <end position="261"/>
    </location>
</feature>
<feature type="transmembrane region" description="Helical" evidence="2">
    <location>
        <begin position="491"/>
        <end position="509"/>
    </location>
</feature>
<protein>
    <submittedName>
        <fullName evidence="3">Mucin-associated surface protein (MASP) subgroup S098</fullName>
    </submittedName>
</protein>
<feature type="compositionally biased region" description="Pro residues" evidence="1">
    <location>
        <begin position="220"/>
        <end position="231"/>
    </location>
</feature>
<feature type="compositionally biased region" description="Polar residues" evidence="1">
    <location>
        <begin position="330"/>
        <end position="339"/>
    </location>
</feature>
<evidence type="ECO:0000313" key="3">
    <source>
        <dbReference type="EMBL" id="KAF5216105.1"/>
    </source>
</evidence>
<accession>A0A7J6XPE3</accession>
<name>A0A7J6XPE3_TRYCR</name>
<proteinExistence type="predicted"/>
<feature type="compositionally biased region" description="Acidic residues" evidence="1">
    <location>
        <begin position="289"/>
        <end position="302"/>
    </location>
</feature>
<feature type="compositionally biased region" description="Low complexity" evidence="1">
    <location>
        <begin position="472"/>
        <end position="484"/>
    </location>
</feature>
<feature type="compositionally biased region" description="Basic and acidic residues" evidence="1">
    <location>
        <begin position="303"/>
        <end position="327"/>
    </location>
</feature>
<dbReference type="Proteomes" id="UP000583944">
    <property type="component" value="Unassembled WGS sequence"/>
</dbReference>
<feature type="compositionally biased region" description="Polar residues" evidence="1">
    <location>
        <begin position="271"/>
        <end position="286"/>
    </location>
</feature>
<gene>
    <name evidence="3" type="ORF">ECC02_011141</name>
</gene>
<dbReference type="EMBL" id="JABDHM010000234">
    <property type="protein sequence ID" value="KAF5216105.1"/>
    <property type="molecule type" value="Genomic_DNA"/>
</dbReference>
<evidence type="ECO:0000313" key="4">
    <source>
        <dbReference type="Proteomes" id="UP000583944"/>
    </source>
</evidence>
<feature type="region of interest" description="Disordered" evidence="1">
    <location>
        <begin position="180"/>
        <end position="485"/>
    </location>
</feature>
<reference evidence="3 4" key="1">
    <citation type="journal article" date="2019" name="Genome Biol. Evol.">
        <title>Nanopore Sequencing Significantly Improves Genome Assembly of the Protozoan Parasite Trypanosoma cruzi.</title>
        <authorList>
            <person name="Diaz-Viraque F."/>
            <person name="Pita S."/>
            <person name="Greif G."/>
            <person name="de Souza R.C.M."/>
            <person name="Iraola G."/>
            <person name="Robello C."/>
        </authorList>
    </citation>
    <scope>NUCLEOTIDE SEQUENCE [LARGE SCALE GENOMIC DNA]</scope>
    <source>
        <strain evidence="3 4">Berenice</strain>
    </source>
</reference>
<dbReference type="InterPro" id="IPR022195">
    <property type="entry name" value="DUF3720"/>
</dbReference>
<sequence length="510" mass="52973">MTDCLCWEGPTIPRSVLEGLRKESKSNGDCGDVRKGARRGALLFCFVLVVVELRPPNCCCGGAWLFSLDWTVRGCVTCLSLSLLSLYVDGELVCAEGYTQVTGVMAMMMTGRVLLVCALCVLWCGAVFGRAMDDYCSEGGGSGLMHTSNGGDDGVAIKANCGLLSTRMALINAVEAADEGGLSGDAGSSQDNSKESLQDKTLSDNAGGDAALVSGGGVADPPPPPPPPAPLQKPGGRNTGEEGKQEELDKKGNEADDKSRSEPGPQKPKTEQSSSSASGGPGTQSDVEPALEDTSESNESPDDALKQEDAGETEVTKLSDGEPEKGKSNMALTETNDSQAKQKEIQLPTPPTLPTTQVDEHSSPGDTVTTQQLQKTQSEMDPKINSQKKSVITITADQHNEPSADHAGSRPPSPAANGDAANNEADKTTEDGIPNNGPAADGAETREEKQNENMNANPKETPVEATVIKNPTKTTTDSDSDGSTAVSHTTFPLLLLLVVACAAAAVVVAA</sequence>
<organism evidence="3 4">
    <name type="scientific">Trypanosoma cruzi</name>
    <dbReference type="NCBI Taxonomy" id="5693"/>
    <lineage>
        <taxon>Eukaryota</taxon>
        <taxon>Discoba</taxon>
        <taxon>Euglenozoa</taxon>
        <taxon>Kinetoplastea</taxon>
        <taxon>Metakinetoplastina</taxon>
        <taxon>Trypanosomatida</taxon>
        <taxon>Trypanosomatidae</taxon>
        <taxon>Trypanosoma</taxon>
        <taxon>Schizotrypanum</taxon>
    </lineage>
</organism>
<feature type="compositionally biased region" description="Basic and acidic residues" evidence="1">
    <location>
        <begin position="192"/>
        <end position="202"/>
    </location>
</feature>
<dbReference type="VEuPathDB" id="TriTrypDB:ECC02_011141"/>
<keyword evidence="2" id="KW-0812">Transmembrane</keyword>
<keyword evidence="2" id="KW-1133">Transmembrane helix</keyword>